<dbReference type="RefSeq" id="WP_223467685.1">
    <property type="nucleotide sequence ID" value="NZ_JAFBIL020000003.1"/>
</dbReference>
<dbReference type="EMBL" id="JAFBIL020000003">
    <property type="protein sequence ID" value="MBZ2207186.1"/>
    <property type="molecule type" value="Genomic_DNA"/>
</dbReference>
<sequence length="92" mass="10024">MPNIITITQLETVINRVREVAPPVNYILSPDLRALAEVYGRMIGEHAESIDLDHEPAALRHVVLKWLPPTGGTATACAYRTGESGPDCEACQ</sequence>
<evidence type="ECO:0000313" key="1">
    <source>
        <dbReference type="EMBL" id="MBZ2207186.1"/>
    </source>
</evidence>
<reference evidence="1 2" key="1">
    <citation type="submission" date="2021-01" db="EMBL/GenBank/DDBJ databases">
        <authorList>
            <person name="Ruan W."/>
            <person name="Khan S.A."/>
            <person name="Jeon C.O."/>
        </authorList>
    </citation>
    <scope>NUCLEOTIDE SEQUENCE [LARGE SCALE GENOMIC DNA]</scope>
    <source>
        <strain evidence="1 2">R798</strain>
    </source>
</reference>
<protein>
    <submittedName>
        <fullName evidence="1">DUF3717 domain-containing protein</fullName>
    </submittedName>
</protein>
<keyword evidence="2" id="KW-1185">Reference proteome</keyword>
<comment type="caution">
    <text evidence="1">The sequence shown here is derived from an EMBL/GenBank/DDBJ whole genome shotgun (WGS) entry which is preliminary data.</text>
</comment>
<proteinExistence type="predicted"/>
<dbReference type="Proteomes" id="UP000809349">
    <property type="component" value="Unassembled WGS sequence"/>
</dbReference>
<dbReference type="InterPro" id="IPR022191">
    <property type="entry name" value="DUF3717"/>
</dbReference>
<reference evidence="1 2" key="2">
    <citation type="submission" date="2021-08" db="EMBL/GenBank/DDBJ databases">
        <title>Massilia sp. R798.</title>
        <authorList>
            <person name="Baek J.H."/>
            <person name="Jung H.S."/>
            <person name="Kim K.R."/>
            <person name="Jeon C.O."/>
        </authorList>
    </citation>
    <scope>NUCLEOTIDE SEQUENCE [LARGE SCALE GENOMIC DNA]</scope>
    <source>
        <strain evidence="1 2">R798</strain>
    </source>
</reference>
<name>A0ABS7SLZ2_9BURK</name>
<evidence type="ECO:0000313" key="2">
    <source>
        <dbReference type="Proteomes" id="UP000809349"/>
    </source>
</evidence>
<accession>A0ABS7SLZ2</accession>
<gene>
    <name evidence="1" type="ORF">I4X03_007920</name>
</gene>
<organism evidence="1 2">
    <name type="scientific">Massilia soli</name>
    <dbReference type="NCBI Taxonomy" id="2792854"/>
    <lineage>
        <taxon>Bacteria</taxon>
        <taxon>Pseudomonadati</taxon>
        <taxon>Pseudomonadota</taxon>
        <taxon>Betaproteobacteria</taxon>
        <taxon>Burkholderiales</taxon>
        <taxon>Oxalobacteraceae</taxon>
        <taxon>Telluria group</taxon>
        <taxon>Massilia</taxon>
    </lineage>
</organism>
<dbReference type="Pfam" id="PF12512">
    <property type="entry name" value="DUF3717"/>
    <property type="match status" value="1"/>
</dbReference>